<protein>
    <submittedName>
        <fullName evidence="1">Uncharacterized protein</fullName>
    </submittedName>
</protein>
<sequence length="219" mass="24416">MSIRGRKVTVPSKTDPYGFCPVCGKPKPTEKFVADGTDFVCRECARNILGSQRKPDPVNAPAAIYATVNGASTDVMTGERQLIGGWNEHEDDFRRKTRYVRADLAGDVQALHEKAGDETLRALMDVINERYRQIAVEGWTPEHDDQHCDGQLALAASTYALNTVNDFDDPYPRLLGAELWPFDDKWWKPTTPRRDLTKAAALILAEIERLDRAEQGGAA</sequence>
<name>A0A4R3NIW8_9HYPH</name>
<evidence type="ECO:0000313" key="1">
    <source>
        <dbReference type="EMBL" id="TCT34628.1"/>
    </source>
</evidence>
<dbReference type="EMBL" id="SMAR01000033">
    <property type="protein sequence ID" value="TCT34628.1"/>
    <property type="molecule type" value="Genomic_DNA"/>
</dbReference>
<reference evidence="1 2" key="1">
    <citation type="submission" date="2019-03" db="EMBL/GenBank/DDBJ databases">
        <title>Freshwater and sediment microbial communities from various areas in North America, analyzing microbe dynamics in response to fracking.</title>
        <authorList>
            <person name="Lamendella R."/>
        </authorList>
    </citation>
    <scope>NUCLEOTIDE SEQUENCE [LARGE SCALE GENOMIC DNA]</scope>
    <source>
        <strain evidence="1 2">175.2</strain>
    </source>
</reference>
<comment type="caution">
    <text evidence="1">The sequence shown here is derived from an EMBL/GenBank/DDBJ whole genome shotgun (WGS) entry which is preliminary data.</text>
</comment>
<organism evidence="1 2">
    <name type="scientific">Martelella mediterranea</name>
    <dbReference type="NCBI Taxonomy" id="293089"/>
    <lineage>
        <taxon>Bacteria</taxon>
        <taxon>Pseudomonadati</taxon>
        <taxon>Pseudomonadota</taxon>
        <taxon>Alphaproteobacteria</taxon>
        <taxon>Hyphomicrobiales</taxon>
        <taxon>Aurantimonadaceae</taxon>
        <taxon>Martelella</taxon>
    </lineage>
</organism>
<proteinExistence type="predicted"/>
<evidence type="ECO:0000313" key="2">
    <source>
        <dbReference type="Proteomes" id="UP000295097"/>
    </source>
</evidence>
<dbReference type="Proteomes" id="UP000295097">
    <property type="component" value="Unassembled WGS sequence"/>
</dbReference>
<keyword evidence="2" id="KW-1185">Reference proteome</keyword>
<gene>
    <name evidence="1" type="ORF">EDC90_103322</name>
</gene>
<accession>A0A4R3NIW8</accession>
<dbReference type="AlphaFoldDB" id="A0A4R3NIW8"/>